<keyword evidence="3 6" id="KW-0564">Palmitate</keyword>
<dbReference type="InterPro" id="IPR050330">
    <property type="entry name" value="Bact_OuterMem_StrucFunc"/>
</dbReference>
<keyword evidence="5 6" id="KW-0449">Lipoprotein</keyword>
<evidence type="ECO:0000256" key="2">
    <source>
        <dbReference type="ARBA" id="ARBA00023136"/>
    </source>
</evidence>
<gene>
    <name evidence="6 8" type="primary">pal</name>
    <name evidence="8" type="ORF">PNK_2213</name>
</gene>
<protein>
    <recommendedName>
        <fullName evidence="6">Peptidoglycan-associated lipoprotein</fullName>
        <shortName evidence="6">PAL</shortName>
    </recommendedName>
</protein>
<dbReference type="InterPro" id="IPR006664">
    <property type="entry name" value="OMP_bac"/>
</dbReference>
<organism evidence="8 9">
    <name type="scientific">Candidatus Protochlamydia naegleriophila</name>
    <dbReference type="NCBI Taxonomy" id="389348"/>
    <lineage>
        <taxon>Bacteria</taxon>
        <taxon>Pseudomonadati</taxon>
        <taxon>Chlamydiota</taxon>
        <taxon>Chlamydiia</taxon>
        <taxon>Parachlamydiales</taxon>
        <taxon>Parachlamydiaceae</taxon>
        <taxon>Candidatus Protochlamydia</taxon>
    </lineage>
</organism>
<feature type="domain" description="OmpA-like" evidence="7">
    <location>
        <begin position="143"/>
        <end position="260"/>
    </location>
</feature>
<evidence type="ECO:0000256" key="6">
    <source>
        <dbReference type="HAMAP-Rule" id="MF_02204"/>
    </source>
</evidence>
<keyword evidence="9" id="KW-1185">Reference proteome</keyword>
<dbReference type="PRINTS" id="PR01021">
    <property type="entry name" value="OMPADOMAIN"/>
</dbReference>
<accession>A0A0U5JJ39</accession>
<evidence type="ECO:0000313" key="9">
    <source>
        <dbReference type="Proteomes" id="UP000069902"/>
    </source>
</evidence>
<reference evidence="9" key="1">
    <citation type="submission" date="2015-09" db="EMBL/GenBank/DDBJ databases">
        <authorList>
            <person name="Bertelli C."/>
        </authorList>
    </citation>
    <scope>NUCLEOTIDE SEQUENCE [LARGE SCALE GENOMIC DNA]</scope>
    <source>
        <strain evidence="9">KNic</strain>
    </source>
</reference>
<evidence type="ECO:0000313" key="8">
    <source>
        <dbReference type="EMBL" id="CUI17814.1"/>
    </source>
</evidence>
<dbReference type="AlphaFoldDB" id="A0A0U5JJ39"/>
<comment type="similarity">
    <text evidence="6">Belongs to the Pal lipoprotein family.</text>
</comment>
<dbReference type="KEGG" id="pnl:PNK_2213"/>
<name>A0A0U5JJ39_9BACT</name>
<dbReference type="PROSITE" id="PS51123">
    <property type="entry name" value="OMPA_2"/>
    <property type="match status" value="1"/>
</dbReference>
<dbReference type="EMBL" id="LN879502">
    <property type="protein sequence ID" value="CUI17814.1"/>
    <property type="molecule type" value="Genomic_DNA"/>
</dbReference>
<dbReference type="RefSeq" id="WP_173636867.1">
    <property type="nucleotide sequence ID" value="NZ_LN879502.1"/>
</dbReference>
<dbReference type="Gene3D" id="3.30.1330.60">
    <property type="entry name" value="OmpA-like domain"/>
    <property type="match status" value="1"/>
</dbReference>
<dbReference type="STRING" id="389348.PNK_2213"/>
<dbReference type="Pfam" id="PF00691">
    <property type="entry name" value="OmpA"/>
    <property type="match status" value="1"/>
</dbReference>
<dbReference type="PATRIC" id="fig|389348.3.peg.2487"/>
<dbReference type="PANTHER" id="PTHR30329">
    <property type="entry name" value="STATOR ELEMENT OF FLAGELLAR MOTOR COMPLEX"/>
    <property type="match status" value="1"/>
</dbReference>
<dbReference type="CDD" id="cd07185">
    <property type="entry name" value="OmpA_C-like"/>
    <property type="match status" value="1"/>
</dbReference>
<dbReference type="HAMAP" id="MF_02204">
    <property type="entry name" value="Pal"/>
    <property type="match status" value="1"/>
</dbReference>
<dbReference type="InterPro" id="IPR039001">
    <property type="entry name" value="Pal"/>
</dbReference>
<dbReference type="GO" id="GO:0051301">
    <property type="term" value="P:cell division"/>
    <property type="evidence" value="ECO:0007669"/>
    <property type="project" value="InterPro"/>
</dbReference>
<evidence type="ECO:0000256" key="1">
    <source>
        <dbReference type="ARBA" id="ARBA00022729"/>
    </source>
</evidence>
<dbReference type="InterPro" id="IPR006665">
    <property type="entry name" value="OmpA-like"/>
</dbReference>
<keyword evidence="2 6" id="KW-0472">Membrane</keyword>
<sequence>MNRKRFLHFITLMGTVCALQSCARTSNDVWEDTKSAGRHVNRGVRALGGKHGDSRQIRCRNDFECIEDQNDYPEGSFQDCDYQDSPSNSCTSNAYSQADFIPLEDQANDEIAMADILARQPREAPGEAGSSIPGISYFRDPSTVPQLAGIFRTVYFDYDSSLIKGQANLQTIHQIADFMRRHPNLYIFIEGHTDERGPQAYNLALGMRRSNAVRNLLISEGVSPDNLFTISYGKERPVVLEKHEEGFSRNRRAEFKIYER</sequence>
<dbReference type="GO" id="GO:0009279">
    <property type="term" value="C:cell outer membrane"/>
    <property type="evidence" value="ECO:0007669"/>
    <property type="project" value="UniProtKB-SubCell"/>
</dbReference>
<dbReference type="Proteomes" id="UP000069902">
    <property type="component" value="Chromosome cPNK"/>
</dbReference>
<dbReference type="PROSITE" id="PS51257">
    <property type="entry name" value="PROKAR_LIPOPROTEIN"/>
    <property type="match status" value="1"/>
</dbReference>
<dbReference type="InterPro" id="IPR036737">
    <property type="entry name" value="OmpA-like_sf"/>
</dbReference>
<comment type="subcellular location">
    <subcellularLocation>
        <location evidence="6">Cell outer membrane</location>
        <topology evidence="6">Lipid-anchor</topology>
    </subcellularLocation>
</comment>
<evidence type="ECO:0000256" key="5">
    <source>
        <dbReference type="ARBA" id="ARBA00023288"/>
    </source>
</evidence>
<evidence type="ECO:0000259" key="7">
    <source>
        <dbReference type="PROSITE" id="PS51123"/>
    </source>
</evidence>
<dbReference type="SUPFAM" id="SSF103088">
    <property type="entry name" value="OmpA-like"/>
    <property type="match status" value="1"/>
</dbReference>
<proteinExistence type="inferred from homology"/>
<evidence type="ECO:0000256" key="3">
    <source>
        <dbReference type="ARBA" id="ARBA00023139"/>
    </source>
</evidence>
<evidence type="ECO:0000256" key="4">
    <source>
        <dbReference type="ARBA" id="ARBA00023237"/>
    </source>
</evidence>
<dbReference type="InParanoid" id="A0A0U5JJ39"/>
<keyword evidence="1 6" id="KW-0732">Signal</keyword>
<keyword evidence="4 6" id="KW-0998">Cell outer membrane</keyword>
<dbReference type="PANTHER" id="PTHR30329:SF21">
    <property type="entry name" value="LIPOPROTEIN YIAD-RELATED"/>
    <property type="match status" value="1"/>
</dbReference>